<comment type="caution">
    <text evidence="2">The sequence shown here is derived from an EMBL/GenBank/DDBJ whole genome shotgun (WGS) entry which is preliminary data.</text>
</comment>
<evidence type="ECO:0000313" key="3">
    <source>
        <dbReference type="Proteomes" id="UP000799444"/>
    </source>
</evidence>
<organism evidence="2 3">
    <name type="scientific">Polyplosphaeria fusca</name>
    <dbReference type="NCBI Taxonomy" id="682080"/>
    <lineage>
        <taxon>Eukaryota</taxon>
        <taxon>Fungi</taxon>
        <taxon>Dikarya</taxon>
        <taxon>Ascomycota</taxon>
        <taxon>Pezizomycotina</taxon>
        <taxon>Dothideomycetes</taxon>
        <taxon>Pleosporomycetidae</taxon>
        <taxon>Pleosporales</taxon>
        <taxon>Tetraplosphaeriaceae</taxon>
        <taxon>Polyplosphaeria</taxon>
    </lineage>
</organism>
<feature type="compositionally biased region" description="Low complexity" evidence="1">
    <location>
        <begin position="44"/>
        <end position="56"/>
    </location>
</feature>
<proteinExistence type="predicted"/>
<evidence type="ECO:0000256" key="1">
    <source>
        <dbReference type="SAM" id="MobiDB-lite"/>
    </source>
</evidence>
<accession>A0A9P4RA82</accession>
<gene>
    <name evidence="2" type="ORF">EJ04DRAFT_484882</name>
</gene>
<protein>
    <submittedName>
        <fullName evidence="2">Uncharacterized protein</fullName>
    </submittedName>
</protein>
<sequence length="288" mass="30946">MHQRHLWPSMGAIRHSLRCERSSMPKPASRAFHMSPRRLEESSKSSPSNPDDSSTPQRENRRTRSQAAYRSIAGIQSRRPLPQSSGLAGGVFPSGQRVETPPKDATQNTSQNAAPSGGPARPLIRRTSGPARPAPPGTMARAPPPGKLVRAPATLRVSRAPGGPAARGPVLRGRDKNAGSGSKAATERAPKRREKGQGKDTAGAGNSGRPEDVPIEDTLSDATVQHLLRLQRKEWDRVPYEPKYAHGSPAAMELIEAGKKLFEGEKPVVKKGPSRLERKIGIAGMYGV</sequence>
<feature type="region of interest" description="Disordered" evidence="1">
    <location>
        <begin position="1"/>
        <end position="217"/>
    </location>
</feature>
<dbReference type="AlphaFoldDB" id="A0A9P4RA82"/>
<name>A0A9P4RA82_9PLEO</name>
<keyword evidence="3" id="KW-1185">Reference proteome</keyword>
<feature type="compositionally biased region" description="Pro residues" evidence="1">
    <location>
        <begin position="132"/>
        <end position="146"/>
    </location>
</feature>
<reference evidence="2" key="1">
    <citation type="journal article" date="2020" name="Stud. Mycol.">
        <title>101 Dothideomycetes genomes: a test case for predicting lifestyles and emergence of pathogens.</title>
        <authorList>
            <person name="Haridas S."/>
            <person name="Albert R."/>
            <person name="Binder M."/>
            <person name="Bloem J."/>
            <person name="Labutti K."/>
            <person name="Salamov A."/>
            <person name="Andreopoulos B."/>
            <person name="Baker S."/>
            <person name="Barry K."/>
            <person name="Bills G."/>
            <person name="Bluhm B."/>
            <person name="Cannon C."/>
            <person name="Castanera R."/>
            <person name="Culley D."/>
            <person name="Daum C."/>
            <person name="Ezra D."/>
            <person name="Gonzalez J."/>
            <person name="Henrissat B."/>
            <person name="Kuo A."/>
            <person name="Liang C."/>
            <person name="Lipzen A."/>
            <person name="Lutzoni F."/>
            <person name="Magnuson J."/>
            <person name="Mondo S."/>
            <person name="Nolan M."/>
            <person name="Ohm R."/>
            <person name="Pangilinan J."/>
            <person name="Park H.-J."/>
            <person name="Ramirez L."/>
            <person name="Alfaro M."/>
            <person name="Sun H."/>
            <person name="Tritt A."/>
            <person name="Yoshinaga Y."/>
            <person name="Zwiers L.-H."/>
            <person name="Turgeon B."/>
            <person name="Goodwin S."/>
            <person name="Spatafora J."/>
            <person name="Crous P."/>
            <person name="Grigoriev I."/>
        </authorList>
    </citation>
    <scope>NUCLEOTIDE SEQUENCE</scope>
    <source>
        <strain evidence="2">CBS 125425</strain>
    </source>
</reference>
<dbReference type="OrthoDB" id="3797824at2759"/>
<dbReference type="EMBL" id="ML996105">
    <property type="protein sequence ID" value="KAF2739281.1"/>
    <property type="molecule type" value="Genomic_DNA"/>
</dbReference>
<dbReference type="Proteomes" id="UP000799444">
    <property type="component" value="Unassembled WGS sequence"/>
</dbReference>
<evidence type="ECO:0000313" key="2">
    <source>
        <dbReference type="EMBL" id="KAF2739281.1"/>
    </source>
</evidence>
<feature type="compositionally biased region" description="Polar residues" evidence="1">
    <location>
        <begin position="105"/>
        <end position="114"/>
    </location>
</feature>